<evidence type="ECO:0000256" key="1">
    <source>
        <dbReference type="SAM" id="Phobius"/>
    </source>
</evidence>
<reference evidence="2 3" key="1">
    <citation type="journal article" date="2019" name="Emerg. Microbes Infect.">
        <title>Comprehensive subspecies identification of 175 nontuberculous mycobacteria species based on 7547 genomic profiles.</title>
        <authorList>
            <person name="Matsumoto Y."/>
            <person name="Kinjo T."/>
            <person name="Motooka D."/>
            <person name="Nabeya D."/>
            <person name="Jung N."/>
            <person name="Uechi K."/>
            <person name="Horii T."/>
            <person name="Iida T."/>
            <person name="Fujita J."/>
            <person name="Nakamura S."/>
        </authorList>
    </citation>
    <scope>NUCLEOTIDE SEQUENCE [LARGE SCALE GENOMIC DNA]</scope>
    <source>
        <strain evidence="2 3">JCM 13571</strain>
    </source>
</reference>
<accession>A0A7I7X1I4</accession>
<dbReference type="KEGG" id="mhib:MHIB_20040"/>
<protein>
    <recommendedName>
        <fullName evidence="4">Transmembrane protein</fullName>
    </recommendedName>
</protein>
<keyword evidence="1" id="KW-1133">Transmembrane helix</keyword>
<dbReference type="EMBL" id="AP022609">
    <property type="protein sequence ID" value="BBZ23586.1"/>
    <property type="molecule type" value="Genomic_DNA"/>
</dbReference>
<evidence type="ECO:0000313" key="3">
    <source>
        <dbReference type="Proteomes" id="UP000467260"/>
    </source>
</evidence>
<organism evidence="2 3">
    <name type="scientific">Mycolicibacter hiberniae</name>
    <dbReference type="NCBI Taxonomy" id="29314"/>
    <lineage>
        <taxon>Bacteria</taxon>
        <taxon>Bacillati</taxon>
        <taxon>Actinomycetota</taxon>
        <taxon>Actinomycetes</taxon>
        <taxon>Mycobacteriales</taxon>
        <taxon>Mycobacteriaceae</taxon>
        <taxon>Mycolicibacter</taxon>
    </lineage>
</organism>
<dbReference type="Proteomes" id="UP000467260">
    <property type="component" value="Chromosome"/>
</dbReference>
<gene>
    <name evidence="2" type="ORF">MHIB_20040</name>
</gene>
<feature type="transmembrane region" description="Helical" evidence="1">
    <location>
        <begin position="103"/>
        <end position="124"/>
    </location>
</feature>
<name>A0A7I7X1I4_9MYCO</name>
<keyword evidence="3" id="KW-1185">Reference proteome</keyword>
<sequence length="130" mass="13662">MTPNGPPYPASPHGDFRAPPPRRRLLDVIGASLLAVLLLLACGLGWVYSMFAGMVTTQCTDAHQCSDSLIGAAYLVSWGGMAVAIVTTLVGMSYCARTRRTMLTWPALGWAIFLVTFVGGGFLLDAGVGG</sequence>
<keyword evidence="1" id="KW-0472">Membrane</keyword>
<feature type="transmembrane region" description="Helical" evidence="1">
    <location>
        <begin position="25"/>
        <end position="48"/>
    </location>
</feature>
<proteinExistence type="predicted"/>
<keyword evidence="1" id="KW-0812">Transmembrane</keyword>
<feature type="transmembrane region" description="Helical" evidence="1">
    <location>
        <begin position="68"/>
        <end position="91"/>
    </location>
</feature>
<dbReference type="RefSeq" id="WP_133054954.1">
    <property type="nucleotide sequence ID" value="NZ_AP022609.1"/>
</dbReference>
<dbReference type="AlphaFoldDB" id="A0A7I7X1I4"/>
<evidence type="ECO:0000313" key="2">
    <source>
        <dbReference type="EMBL" id="BBZ23586.1"/>
    </source>
</evidence>
<evidence type="ECO:0008006" key="4">
    <source>
        <dbReference type="Google" id="ProtNLM"/>
    </source>
</evidence>
<dbReference type="OrthoDB" id="4764778at2"/>